<keyword evidence="2" id="KW-1185">Reference proteome</keyword>
<protein>
    <submittedName>
        <fullName evidence="1">Uncharacterized protein</fullName>
    </submittedName>
</protein>
<evidence type="ECO:0000313" key="2">
    <source>
        <dbReference type="Proteomes" id="UP001177003"/>
    </source>
</evidence>
<reference evidence="1" key="1">
    <citation type="submission" date="2023-04" db="EMBL/GenBank/DDBJ databases">
        <authorList>
            <person name="Vijverberg K."/>
            <person name="Xiong W."/>
            <person name="Schranz E."/>
        </authorList>
    </citation>
    <scope>NUCLEOTIDE SEQUENCE</scope>
</reference>
<dbReference type="EMBL" id="OX465079">
    <property type="protein sequence ID" value="CAI9277757.1"/>
    <property type="molecule type" value="Genomic_DNA"/>
</dbReference>
<accession>A0AA35YPU3</accession>
<dbReference type="Proteomes" id="UP001177003">
    <property type="component" value="Chromosome 3"/>
</dbReference>
<name>A0AA35YPU3_LACSI</name>
<organism evidence="1 2">
    <name type="scientific">Lactuca saligna</name>
    <name type="common">Willowleaf lettuce</name>
    <dbReference type="NCBI Taxonomy" id="75948"/>
    <lineage>
        <taxon>Eukaryota</taxon>
        <taxon>Viridiplantae</taxon>
        <taxon>Streptophyta</taxon>
        <taxon>Embryophyta</taxon>
        <taxon>Tracheophyta</taxon>
        <taxon>Spermatophyta</taxon>
        <taxon>Magnoliopsida</taxon>
        <taxon>eudicotyledons</taxon>
        <taxon>Gunneridae</taxon>
        <taxon>Pentapetalae</taxon>
        <taxon>asterids</taxon>
        <taxon>campanulids</taxon>
        <taxon>Asterales</taxon>
        <taxon>Asteraceae</taxon>
        <taxon>Cichorioideae</taxon>
        <taxon>Cichorieae</taxon>
        <taxon>Lactucinae</taxon>
        <taxon>Lactuca</taxon>
    </lineage>
</organism>
<gene>
    <name evidence="1" type="ORF">LSALG_LOCUS17667</name>
</gene>
<dbReference type="AlphaFoldDB" id="A0AA35YPU3"/>
<proteinExistence type="predicted"/>
<sequence>MTGVFQRIKMKSKHKSLSPLTNVVRKPQVSHQGVIFREITAHVSPSSKKRRETDMAKHISKKKKKVIVVISSESTADEIETIPETPEADLQKDDLIPPEVSIAKTVSVEAQTSDIIVNISNMDASVTMGEDASHVADKSNSSDVTPVTTVSFSSQVTLIIPTTSTTESPSFATIIQQPFTSMFSSQSIDQPTTTSPIKDSSFMETEHESEVQDIEYQTQFNSSVSSRSWGGNSVTSLEVYGMLKMIGGRLSSKVSGMIKDSETRLLEKIDNCDKNKELRVNAQKSTFNGYLKSLKSIVKERYILFIQDVKKVREDIN</sequence>
<evidence type="ECO:0000313" key="1">
    <source>
        <dbReference type="EMBL" id="CAI9277757.1"/>
    </source>
</evidence>